<reference evidence="1 2" key="1">
    <citation type="submission" date="2021-07" db="EMBL/GenBank/DDBJ databases">
        <title>Whole genome sequencing of non-tuberculosis mycobacteria type-strains.</title>
        <authorList>
            <person name="Igarashi Y."/>
            <person name="Osugi A."/>
            <person name="Mitarai S."/>
        </authorList>
    </citation>
    <scope>NUCLEOTIDE SEQUENCE [LARGE SCALE GENOMIC DNA]</scope>
    <source>
        <strain evidence="1 2">JCM 16370</strain>
    </source>
</reference>
<dbReference type="EMBL" id="CP080333">
    <property type="protein sequence ID" value="QYL19151.1"/>
    <property type="molecule type" value="Genomic_DNA"/>
</dbReference>
<accession>A0ABX8VMZ4</accession>
<evidence type="ECO:0000313" key="2">
    <source>
        <dbReference type="Proteomes" id="UP000825367"/>
    </source>
</evidence>
<keyword evidence="2" id="KW-1185">Reference proteome</keyword>
<name>A0ABX8VMZ4_9MYCO</name>
<proteinExistence type="predicted"/>
<dbReference type="RefSeq" id="WP_220046397.1">
    <property type="nucleotide sequence ID" value="NZ_CP080333.1"/>
</dbReference>
<evidence type="ECO:0000313" key="1">
    <source>
        <dbReference type="EMBL" id="QYL19151.1"/>
    </source>
</evidence>
<sequence length="142" mass="16308">MCGIDNCHKVVGEIRGDKALMHNKFGDRTVPYTPRHTEESLGFPPGTVLRDARTGETLEQQQDRKFDDLDRETLRYVEDDRRVARRYDAGSQEISIDLVGHFVCPEHGVVELPDPDAVVERLRSFVANTQIGSRRKYFMFRG</sequence>
<dbReference type="Proteomes" id="UP000825367">
    <property type="component" value="Chromosome"/>
</dbReference>
<organism evidence="1 2">
    <name type="scientific">Mycolicibacterium pallens</name>
    <dbReference type="NCBI Taxonomy" id="370524"/>
    <lineage>
        <taxon>Bacteria</taxon>
        <taxon>Bacillati</taxon>
        <taxon>Actinomycetota</taxon>
        <taxon>Actinomycetes</taxon>
        <taxon>Mycobacteriales</taxon>
        <taxon>Mycobacteriaceae</taxon>
        <taxon>Mycolicibacterium</taxon>
    </lineage>
</organism>
<protein>
    <submittedName>
        <fullName evidence="1">Uncharacterized protein</fullName>
    </submittedName>
</protein>
<gene>
    <name evidence="1" type="ORF">K0O64_12060</name>
</gene>